<name>A0A3P7KHD5_STRVU</name>
<evidence type="ECO:0000256" key="6">
    <source>
        <dbReference type="ARBA" id="ARBA00022806"/>
    </source>
</evidence>
<evidence type="ECO:0000256" key="9">
    <source>
        <dbReference type="ARBA" id="ARBA00023125"/>
    </source>
</evidence>
<dbReference type="GO" id="GO:0003677">
    <property type="term" value="F:DNA binding"/>
    <property type="evidence" value="ECO:0007669"/>
    <property type="project" value="UniProtKB-KW"/>
</dbReference>
<feature type="domain" description="Helicase ATP-binding" evidence="13">
    <location>
        <begin position="110"/>
        <end position="276"/>
    </location>
</feature>
<evidence type="ECO:0000256" key="3">
    <source>
        <dbReference type="ARBA" id="ARBA00012551"/>
    </source>
</evidence>
<dbReference type="SMART" id="SM00487">
    <property type="entry name" value="DEXDc"/>
    <property type="match status" value="1"/>
</dbReference>
<dbReference type="InterPro" id="IPR038718">
    <property type="entry name" value="SNF2-like_sf"/>
</dbReference>
<evidence type="ECO:0000259" key="13">
    <source>
        <dbReference type="PROSITE" id="PS51192"/>
    </source>
</evidence>
<comment type="subcellular location">
    <subcellularLocation>
        <location evidence="1">Nucleus</location>
    </subcellularLocation>
</comment>
<dbReference type="InterPro" id="IPR027417">
    <property type="entry name" value="P-loop_NTPase"/>
</dbReference>
<gene>
    <name evidence="14" type="ORF">SVUK_LOCUS2596</name>
</gene>
<dbReference type="GO" id="GO:0005634">
    <property type="term" value="C:nucleus"/>
    <property type="evidence" value="ECO:0007669"/>
    <property type="project" value="UniProtKB-SubCell"/>
</dbReference>
<evidence type="ECO:0000256" key="4">
    <source>
        <dbReference type="ARBA" id="ARBA00022741"/>
    </source>
</evidence>
<evidence type="ECO:0000256" key="7">
    <source>
        <dbReference type="ARBA" id="ARBA00022840"/>
    </source>
</evidence>
<dbReference type="Gene3D" id="3.40.50.10810">
    <property type="entry name" value="Tandem AAA-ATPase domain"/>
    <property type="match status" value="1"/>
</dbReference>
<proteinExistence type="inferred from homology"/>
<dbReference type="EMBL" id="UYYB01005988">
    <property type="protein sequence ID" value="VDM67598.1"/>
    <property type="molecule type" value="Genomic_DNA"/>
</dbReference>
<dbReference type="GO" id="GO:0005694">
    <property type="term" value="C:chromosome"/>
    <property type="evidence" value="ECO:0007669"/>
    <property type="project" value="UniProtKB-ARBA"/>
</dbReference>
<dbReference type="OrthoDB" id="448448at2759"/>
<sequence>MRTIVTELLTTPRVTERIASKILDDRPFASFRELERAISEVPRGMGALNAYMETLENRGILEKILDDCKDHAEAVAAEFEHLSQKRLQPKLLDNSCSLHEYQQVGLNWLIMMYEKGFNCILGDEMGLGKTIQVIAFIAYLKEANVRGPHLVVVPSSTIENWMSEFIKWCPKIRLLTYYGSQDERRQLRHMAKKKKENIDVVLTTYNMISSKHDDKKFFKNFSLHYVIYDEGHMLKNCGTDRYRNLMKGKRKILMTGTPLQNNLIELISLMYFVMTNIFTKYCEDIGQLLQHFKQQGPALESGSCSMYQKDRIEQAKQILQPYILRRLKTQVLGHLPEKHEEVIEVEMLEDQKEFVRGFDGDTSNAYGALIRLRQAANHPLLRRVQYTDSLVDKLAKTLCAKVSEV</sequence>
<organism evidence="14 15">
    <name type="scientific">Strongylus vulgaris</name>
    <name type="common">Blood worm</name>
    <dbReference type="NCBI Taxonomy" id="40348"/>
    <lineage>
        <taxon>Eukaryota</taxon>
        <taxon>Metazoa</taxon>
        <taxon>Ecdysozoa</taxon>
        <taxon>Nematoda</taxon>
        <taxon>Chromadorea</taxon>
        <taxon>Rhabditida</taxon>
        <taxon>Rhabditina</taxon>
        <taxon>Rhabditomorpha</taxon>
        <taxon>Strongyloidea</taxon>
        <taxon>Strongylidae</taxon>
        <taxon>Strongylus</taxon>
    </lineage>
</organism>
<evidence type="ECO:0000256" key="2">
    <source>
        <dbReference type="ARBA" id="ARBA00007025"/>
    </source>
</evidence>
<dbReference type="Pfam" id="PF00176">
    <property type="entry name" value="SNF2-rel_dom"/>
    <property type="match status" value="1"/>
</dbReference>
<dbReference type="GO" id="GO:0005524">
    <property type="term" value="F:ATP binding"/>
    <property type="evidence" value="ECO:0007669"/>
    <property type="project" value="UniProtKB-KW"/>
</dbReference>
<comment type="similarity">
    <text evidence="2">Belongs to the SNF2/RAD54 helicase family.</text>
</comment>
<evidence type="ECO:0000256" key="12">
    <source>
        <dbReference type="ARBA" id="ARBA00069890"/>
    </source>
</evidence>
<evidence type="ECO:0000256" key="5">
    <source>
        <dbReference type="ARBA" id="ARBA00022801"/>
    </source>
</evidence>
<keyword evidence="5" id="KW-0378">Hydrolase</keyword>
<dbReference type="InterPro" id="IPR014001">
    <property type="entry name" value="Helicase_ATP-bd"/>
</dbReference>
<evidence type="ECO:0000256" key="11">
    <source>
        <dbReference type="ARBA" id="ARBA00059294"/>
    </source>
</evidence>
<dbReference type="InterPro" id="IPR000330">
    <property type="entry name" value="SNF2_N"/>
</dbReference>
<evidence type="ECO:0000313" key="14">
    <source>
        <dbReference type="EMBL" id="VDM67598.1"/>
    </source>
</evidence>
<evidence type="ECO:0000256" key="8">
    <source>
        <dbReference type="ARBA" id="ARBA00022853"/>
    </source>
</evidence>
<keyword evidence="4" id="KW-0547">Nucleotide-binding</keyword>
<reference evidence="14 15" key="1">
    <citation type="submission" date="2018-11" db="EMBL/GenBank/DDBJ databases">
        <authorList>
            <consortium name="Pathogen Informatics"/>
        </authorList>
    </citation>
    <scope>NUCLEOTIDE SEQUENCE [LARGE SCALE GENOMIC DNA]</scope>
</reference>
<evidence type="ECO:0000256" key="10">
    <source>
        <dbReference type="ARBA" id="ARBA00023242"/>
    </source>
</evidence>
<comment type="function">
    <text evidence="11">DNA helicase that possesses intrinsic ATP-dependent nucleosome-remodeling activity and is both required for DNA repair and heterochromatin organization. Promotes DNA end resection of double-strand breaks (DSBs) following DNA damage: probably acts by weakening histone DNA interactions in nucleosomes flanking DSBs.</text>
</comment>
<dbReference type="EC" id="3.6.4.12" evidence="3"/>
<keyword evidence="15" id="KW-1185">Reference proteome</keyword>
<keyword evidence="6" id="KW-0347">Helicase</keyword>
<dbReference type="AlphaFoldDB" id="A0A3P7KHD5"/>
<dbReference type="FunFam" id="3.40.50.10810:FF:000014">
    <property type="entry name" value="SWI/SNF-related matrix-associated actin-dependent regulator of chromatin subfamily A containing DEAD/H box 1"/>
    <property type="match status" value="1"/>
</dbReference>
<dbReference type="PANTHER" id="PTHR10799">
    <property type="entry name" value="SNF2/RAD54 HELICASE FAMILY"/>
    <property type="match status" value="1"/>
</dbReference>
<dbReference type="SUPFAM" id="SSF52540">
    <property type="entry name" value="P-loop containing nucleoside triphosphate hydrolases"/>
    <property type="match status" value="1"/>
</dbReference>
<keyword evidence="7" id="KW-0067">ATP-binding</keyword>
<dbReference type="GO" id="GO:0016787">
    <property type="term" value="F:hydrolase activity"/>
    <property type="evidence" value="ECO:0007669"/>
    <property type="project" value="UniProtKB-KW"/>
</dbReference>
<dbReference type="GO" id="GO:0006325">
    <property type="term" value="P:chromatin organization"/>
    <property type="evidence" value="ECO:0007669"/>
    <property type="project" value="UniProtKB-KW"/>
</dbReference>
<keyword evidence="10" id="KW-0539">Nucleus</keyword>
<evidence type="ECO:0000313" key="15">
    <source>
        <dbReference type="Proteomes" id="UP000270094"/>
    </source>
</evidence>
<protein>
    <recommendedName>
        <fullName evidence="12">SWI/SNF-related matrix-associated actin-dependent regulator of chromatin subfamily A containing DEAD/H box 1 homolog</fullName>
        <ecNumber evidence="3">3.6.4.12</ecNumber>
    </recommendedName>
</protein>
<dbReference type="PROSITE" id="PS51192">
    <property type="entry name" value="HELICASE_ATP_BIND_1"/>
    <property type="match status" value="1"/>
</dbReference>
<keyword evidence="9" id="KW-0238">DNA-binding</keyword>
<evidence type="ECO:0000256" key="1">
    <source>
        <dbReference type="ARBA" id="ARBA00004123"/>
    </source>
</evidence>
<dbReference type="CDD" id="cd17998">
    <property type="entry name" value="DEXHc_SMARCAD1"/>
    <property type="match status" value="1"/>
</dbReference>
<dbReference type="GO" id="GO:0003678">
    <property type="term" value="F:DNA helicase activity"/>
    <property type="evidence" value="ECO:0007669"/>
    <property type="project" value="UniProtKB-EC"/>
</dbReference>
<dbReference type="Proteomes" id="UP000270094">
    <property type="component" value="Unassembled WGS sequence"/>
</dbReference>
<keyword evidence="8" id="KW-0156">Chromatin regulator</keyword>
<accession>A0A3P7KHD5</accession>